<dbReference type="Proteomes" id="UP000054560">
    <property type="component" value="Unassembled WGS sequence"/>
</dbReference>
<dbReference type="InterPro" id="IPR004853">
    <property type="entry name" value="Sugar_P_trans_dom"/>
</dbReference>
<keyword evidence="3 5" id="KW-1133">Transmembrane helix</keyword>
<dbReference type="RefSeq" id="XP_014160418.1">
    <property type="nucleotide sequence ID" value="XM_014304943.1"/>
</dbReference>
<protein>
    <recommendedName>
        <fullName evidence="6">Sugar phosphate transporter domain-containing protein</fullName>
    </recommendedName>
</protein>
<reference evidence="7 8" key="1">
    <citation type="submission" date="2011-02" db="EMBL/GenBank/DDBJ databases">
        <title>The Genome Sequence of Sphaeroforma arctica JP610.</title>
        <authorList>
            <consortium name="The Broad Institute Genome Sequencing Platform"/>
            <person name="Russ C."/>
            <person name="Cuomo C."/>
            <person name="Young S.K."/>
            <person name="Zeng Q."/>
            <person name="Gargeya S."/>
            <person name="Alvarado L."/>
            <person name="Berlin A."/>
            <person name="Chapman S.B."/>
            <person name="Chen Z."/>
            <person name="Freedman E."/>
            <person name="Gellesch M."/>
            <person name="Goldberg J."/>
            <person name="Griggs A."/>
            <person name="Gujja S."/>
            <person name="Heilman E."/>
            <person name="Heiman D."/>
            <person name="Howarth C."/>
            <person name="Mehta T."/>
            <person name="Neiman D."/>
            <person name="Pearson M."/>
            <person name="Roberts A."/>
            <person name="Saif S."/>
            <person name="Shea T."/>
            <person name="Shenoy N."/>
            <person name="Sisk P."/>
            <person name="Stolte C."/>
            <person name="Sykes S."/>
            <person name="White J."/>
            <person name="Yandava C."/>
            <person name="Burger G."/>
            <person name="Gray M.W."/>
            <person name="Holland P.W.H."/>
            <person name="King N."/>
            <person name="Lang F.B.F."/>
            <person name="Roger A.J."/>
            <person name="Ruiz-Trillo I."/>
            <person name="Haas B."/>
            <person name="Nusbaum C."/>
            <person name="Birren B."/>
        </authorList>
    </citation>
    <scope>NUCLEOTIDE SEQUENCE [LARGE SCALE GENOMIC DNA]</scope>
    <source>
        <strain evidence="7 8">JP610</strain>
    </source>
</reference>
<name>A0A0L0GC83_9EUKA</name>
<dbReference type="EMBL" id="KQ241648">
    <property type="protein sequence ID" value="KNC86516.1"/>
    <property type="molecule type" value="Genomic_DNA"/>
</dbReference>
<dbReference type="eggNOG" id="KOG1444">
    <property type="taxonomic scope" value="Eukaryota"/>
</dbReference>
<dbReference type="InterPro" id="IPR050186">
    <property type="entry name" value="TPT_transporter"/>
</dbReference>
<dbReference type="GeneID" id="25901850"/>
<dbReference type="AlphaFoldDB" id="A0A0L0GC83"/>
<gene>
    <name evidence="7" type="ORF">SARC_01346</name>
</gene>
<evidence type="ECO:0000259" key="6">
    <source>
        <dbReference type="Pfam" id="PF03151"/>
    </source>
</evidence>
<feature type="transmembrane region" description="Helical" evidence="5">
    <location>
        <begin position="37"/>
        <end position="56"/>
    </location>
</feature>
<feature type="transmembrane region" description="Helical" evidence="5">
    <location>
        <begin position="225"/>
        <end position="245"/>
    </location>
</feature>
<accession>A0A0L0GC83</accession>
<evidence type="ECO:0000256" key="1">
    <source>
        <dbReference type="ARBA" id="ARBA00004141"/>
    </source>
</evidence>
<feature type="transmembrane region" description="Helical" evidence="5">
    <location>
        <begin position="157"/>
        <end position="174"/>
    </location>
</feature>
<keyword evidence="2 5" id="KW-0812">Transmembrane</keyword>
<organism evidence="7 8">
    <name type="scientific">Sphaeroforma arctica JP610</name>
    <dbReference type="NCBI Taxonomy" id="667725"/>
    <lineage>
        <taxon>Eukaryota</taxon>
        <taxon>Ichthyosporea</taxon>
        <taxon>Ichthyophonida</taxon>
        <taxon>Sphaeroforma</taxon>
    </lineage>
</organism>
<proteinExistence type="predicted"/>
<evidence type="ECO:0000313" key="7">
    <source>
        <dbReference type="EMBL" id="KNC86516.1"/>
    </source>
</evidence>
<evidence type="ECO:0000256" key="3">
    <source>
        <dbReference type="ARBA" id="ARBA00022989"/>
    </source>
</evidence>
<feature type="transmembrane region" description="Helical" evidence="5">
    <location>
        <begin position="12"/>
        <end position="31"/>
    </location>
</feature>
<feature type="domain" description="Sugar phosphate transporter" evidence="6">
    <location>
        <begin position="19"/>
        <end position="294"/>
    </location>
</feature>
<evidence type="ECO:0000256" key="4">
    <source>
        <dbReference type="ARBA" id="ARBA00023136"/>
    </source>
</evidence>
<evidence type="ECO:0000313" key="8">
    <source>
        <dbReference type="Proteomes" id="UP000054560"/>
    </source>
</evidence>
<feature type="transmembrane region" description="Helical" evidence="5">
    <location>
        <begin position="102"/>
        <end position="120"/>
    </location>
</feature>
<comment type="subcellular location">
    <subcellularLocation>
        <location evidence="1">Membrane</location>
        <topology evidence="1">Multi-pass membrane protein</topology>
    </subcellularLocation>
</comment>
<evidence type="ECO:0000256" key="2">
    <source>
        <dbReference type="ARBA" id="ARBA00022692"/>
    </source>
</evidence>
<dbReference type="Pfam" id="PF03151">
    <property type="entry name" value="TPT"/>
    <property type="match status" value="1"/>
</dbReference>
<dbReference type="GO" id="GO:0016020">
    <property type="term" value="C:membrane"/>
    <property type="evidence" value="ECO:0007669"/>
    <property type="project" value="UniProtKB-SubCell"/>
</dbReference>
<feature type="transmembrane region" description="Helical" evidence="5">
    <location>
        <begin position="186"/>
        <end position="205"/>
    </location>
</feature>
<feature type="transmembrane region" description="Helical" evidence="5">
    <location>
        <begin position="257"/>
        <end position="276"/>
    </location>
</feature>
<feature type="transmembrane region" description="Helical" evidence="5">
    <location>
        <begin position="282"/>
        <end position="299"/>
    </location>
</feature>
<evidence type="ECO:0000256" key="5">
    <source>
        <dbReference type="SAM" id="Phobius"/>
    </source>
</evidence>
<keyword evidence="8" id="KW-1185">Reference proteome</keyword>
<keyword evidence="4 5" id="KW-0472">Membrane</keyword>
<dbReference type="PANTHER" id="PTHR11132">
    <property type="entry name" value="SOLUTE CARRIER FAMILY 35"/>
    <property type="match status" value="1"/>
</dbReference>
<feature type="transmembrane region" description="Helical" evidence="5">
    <location>
        <begin position="72"/>
        <end position="90"/>
    </location>
</feature>
<dbReference type="OrthoDB" id="417037at2759"/>
<sequence>MAAEPTKNEIVFAIVAYSLCSGTLLLLNKVVLHFIPLPALITLCQLVMAICIVYGIKTLKLAEVNEFDLEKLVPYAYYTIAFVSGIYANMRALQTCNVETVIVFRALTPLAVSFLDFACLGRESPSARSMISMISIVIGAAVYVSDDMEFAVEGTAAYTWVIIYFLAICAEMTYGKKLVSDVDLTLSGSVLYTNTLAILPFLFLFLSTSELSVLTTQAPVESWPFLGWVVLVASGVVGAGIGYSGWNCRHKVSATSFTIIGVINKFLTVMLNIIIWDKHASTISLCGLIICLVAGSFYRQAPLRELHSKGVSKA</sequence>